<keyword evidence="1" id="KW-0472">Membrane</keyword>
<reference evidence="3" key="1">
    <citation type="submission" date="2017-02" db="EMBL/GenBank/DDBJ databases">
        <authorList>
            <person name="Varghese N."/>
            <person name="Submissions S."/>
        </authorList>
    </citation>
    <scope>NUCLEOTIDE SEQUENCE [LARGE SCALE GENOMIC DNA]</scope>
    <source>
        <strain evidence="3">ATCC 35199</strain>
    </source>
</reference>
<protein>
    <submittedName>
        <fullName evidence="2">Type IV pilus assembly protein PilN</fullName>
    </submittedName>
</protein>
<name>A0A1T5ASJ3_9FIRM</name>
<dbReference type="EMBL" id="FUYN01000002">
    <property type="protein sequence ID" value="SKB37790.1"/>
    <property type="molecule type" value="Genomic_DNA"/>
</dbReference>
<dbReference type="InterPro" id="IPR007813">
    <property type="entry name" value="PilN"/>
</dbReference>
<keyword evidence="1" id="KW-1133">Transmembrane helix</keyword>
<dbReference type="RefSeq" id="WP_079589058.1">
    <property type="nucleotide sequence ID" value="NZ_FUYN01000002.1"/>
</dbReference>
<dbReference type="PANTHER" id="PTHR40278">
    <property type="entry name" value="DNA UTILIZATION PROTEIN HOFN"/>
    <property type="match status" value="1"/>
</dbReference>
<accession>A0A1T5ASJ3</accession>
<dbReference type="AlphaFoldDB" id="A0A1T5ASJ3"/>
<organism evidence="2 3">
    <name type="scientific">Acetoanaerobium noterae</name>
    <dbReference type="NCBI Taxonomy" id="745369"/>
    <lineage>
        <taxon>Bacteria</taxon>
        <taxon>Bacillati</taxon>
        <taxon>Bacillota</taxon>
        <taxon>Clostridia</taxon>
        <taxon>Peptostreptococcales</taxon>
        <taxon>Filifactoraceae</taxon>
        <taxon>Acetoanaerobium</taxon>
    </lineage>
</organism>
<sequence>MRDFNFFAPYEQEPKKKASGSNVLMIVAAGLLALCLALVIFNTMTLMSLEKSITNLDSKMNEPDFKAKVANVQAKQAELNSLKTDQVFFEALDIVMDKQNKVNEAAVRLIAEQVPDNLHLTDLSIVEDKIDIKGKSYNKVAVAQFQHNLRQTEEFDNLFVSEMVKEEAYYNFSIMLEAKGDETDEN</sequence>
<dbReference type="OrthoDB" id="1707667at2"/>
<evidence type="ECO:0000313" key="2">
    <source>
        <dbReference type="EMBL" id="SKB37790.1"/>
    </source>
</evidence>
<keyword evidence="1" id="KW-0812">Transmembrane</keyword>
<dbReference type="Proteomes" id="UP000243406">
    <property type="component" value="Unassembled WGS sequence"/>
</dbReference>
<keyword evidence="3" id="KW-1185">Reference proteome</keyword>
<evidence type="ECO:0000313" key="3">
    <source>
        <dbReference type="Proteomes" id="UP000243406"/>
    </source>
</evidence>
<proteinExistence type="predicted"/>
<feature type="transmembrane region" description="Helical" evidence="1">
    <location>
        <begin position="20"/>
        <end position="41"/>
    </location>
</feature>
<dbReference type="PANTHER" id="PTHR40278:SF1">
    <property type="entry name" value="DNA UTILIZATION PROTEIN HOFN"/>
    <property type="match status" value="1"/>
</dbReference>
<dbReference type="Pfam" id="PF05137">
    <property type="entry name" value="PilN"/>
    <property type="match status" value="1"/>
</dbReference>
<gene>
    <name evidence="2" type="ORF">SAMN02745120_1142</name>
</gene>
<evidence type="ECO:0000256" key="1">
    <source>
        <dbReference type="SAM" id="Phobius"/>
    </source>
</evidence>
<dbReference type="InterPro" id="IPR052534">
    <property type="entry name" value="Extracell_DNA_Util/SecSys_Comp"/>
</dbReference>